<name>A0A250F243_CAPSP</name>
<proteinExistence type="predicted"/>
<accession>A0A250F243</accession>
<dbReference type="Proteomes" id="UP000217334">
    <property type="component" value="Chromosome"/>
</dbReference>
<reference evidence="2" key="1">
    <citation type="submission" date="2017-06" db="EMBL/GenBank/DDBJ databases">
        <title>Capnocytophaga spp. assemblies.</title>
        <authorList>
            <person name="Gulvik C.A."/>
        </authorList>
    </citation>
    <scope>NUCLEOTIDE SEQUENCE [LARGE SCALE GENOMIC DNA]</scope>
    <source>
        <strain evidence="2">H4486</strain>
    </source>
</reference>
<dbReference type="EMBL" id="CP022383">
    <property type="protein sequence ID" value="ATA79224.1"/>
    <property type="molecule type" value="Genomic_DNA"/>
</dbReference>
<evidence type="ECO:0000313" key="1">
    <source>
        <dbReference type="EMBL" id="ATA79224.1"/>
    </source>
</evidence>
<evidence type="ECO:0000313" key="2">
    <source>
        <dbReference type="Proteomes" id="UP000217334"/>
    </source>
</evidence>
<dbReference type="AlphaFoldDB" id="A0A250F243"/>
<sequence length="275" mass="32848">MKIKRDESHCYAAVITKDGQWQKGEEYFLEDYTETLIFNEQGKLVEACYGEEYHFLFTYDSHGNRLSSHLYDPEDEELTDCWEEKQYRYNDLQQKVECITYENGKWKKTVTFEYDVHGNNISQHSRTADAEYLLQLQYDTQGRCIDRCHTNISTGEKILHDSIEFRSDTEKVNTNLSANGKPFMFTITRFDEKGNIIYVAHQDIGDPEPYSITETTFDEHNNEIFERISNKEGEVYTRKYTYRYDNHGNWIEKRIEYSKRYTNLIVERTIEYANE</sequence>
<protein>
    <submittedName>
        <fullName evidence="1">Uncharacterized protein</fullName>
    </submittedName>
</protein>
<organism evidence="1 2">
    <name type="scientific">Capnocytophaga sputigena</name>
    <dbReference type="NCBI Taxonomy" id="1019"/>
    <lineage>
        <taxon>Bacteria</taxon>
        <taxon>Pseudomonadati</taxon>
        <taxon>Bacteroidota</taxon>
        <taxon>Flavobacteriia</taxon>
        <taxon>Flavobacteriales</taxon>
        <taxon>Flavobacteriaceae</taxon>
        <taxon>Capnocytophaga</taxon>
    </lineage>
</organism>
<gene>
    <name evidence="1" type="ORF">CGC59_05790</name>
</gene>
<dbReference type="Gene3D" id="2.180.10.10">
    <property type="entry name" value="RHS repeat-associated core"/>
    <property type="match status" value="1"/>
</dbReference>
<dbReference type="RefSeq" id="WP_095901179.1">
    <property type="nucleotide sequence ID" value="NZ_CP022383.1"/>
</dbReference>